<accession>A0ABN0XUE2</accession>
<dbReference type="RefSeq" id="WP_343855724.1">
    <property type="nucleotide sequence ID" value="NZ_BAAACX010000001.1"/>
</dbReference>
<keyword evidence="2" id="KW-1185">Reference proteome</keyword>
<dbReference type="Proteomes" id="UP001500340">
    <property type="component" value="Unassembled WGS sequence"/>
</dbReference>
<evidence type="ECO:0000313" key="1">
    <source>
        <dbReference type="EMBL" id="GAA0373119.1"/>
    </source>
</evidence>
<reference evidence="1 2" key="1">
    <citation type="journal article" date="2019" name="Int. J. Syst. Evol. Microbiol.">
        <title>The Global Catalogue of Microorganisms (GCM) 10K type strain sequencing project: providing services to taxonomists for standard genome sequencing and annotation.</title>
        <authorList>
            <consortium name="The Broad Institute Genomics Platform"/>
            <consortium name="The Broad Institute Genome Sequencing Center for Infectious Disease"/>
            <person name="Wu L."/>
            <person name="Ma J."/>
        </authorList>
    </citation>
    <scope>NUCLEOTIDE SEQUENCE [LARGE SCALE GENOMIC DNA]</scope>
    <source>
        <strain evidence="1 2">JCM 12774</strain>
    </source>
</reference>
<protein>
    <submittedName>
        <fullName evidence="1">Uncharacterized protein</fullName>
    </submittedName>
</protein>
<gene>
    <name evidence="1" type="ORF">GCM10008933_00110</name>
</gene>
<sequence>MIANHYGYGLRNDERPFAQKIPPGGNWRSLDPEDQRAFMKGALNSDGGQTTFLRRMTWDGPALTILAAPMAKATCQLHPGRREEAVVTENHVGGVPMREYPGHSASRLDEPAKTVVAGNHGVPGGLIASMRNERRR</sequence>
<organism evidence="1 2">
    <name type="scientific">Paenibacillus motobuensis</name>
    <dbReference type="NCBI Taxonomy" id="295324"/>
    <lineage>
        <taxon>Bacteria</taxon>
        <taxon>Bacillati</taxon>
        <taxon>Bacillota</taxon>
        <taxon>Bacilli</taxon>
        <taxon>Bacillales</taxon>
        <taxon>Paenibacillaceae</taxon>
        <taxon>Paenibacillus</taxon>
    </lineage>
</organism>
<comment type="caution">
    <text evidence="1">The sequence shown here is derived from an EMBL/GenBank/DDBJ whole genome shotgun (WGS) entry which is preliminary data.</text>
</comment>
<name>A0ABN0XUE2_9BACL</name>
<evidence type="ECO:0000313" key="2">
    <source>
        <dbReference type="Proteomes" id="UP001500340"/>
    </source>
</evidence>
<dbReference type="EMBL" id="BAAACX010000001">
    <property type="protein sequence ID" value="GAA0373119.1"/>
    <property type="molecule type" value="Genomic_DNA"/>
</dbReference>
<proteinExistence type="predicted"/>